<name>A0A0M0JWI3_9EUKA</name>
<keyword evidence="2" id="KW-1185">Reference proteome</keyword>
<dbReference type="Proteomes" id="UP000037460">
    <property type="component" value="Unassembled WGS sequence"/>
</dbReference>
<sequence length="339" mass="36545">MRNVPALASLDVLLNAAHAARAADLLMSEVPLSDGAVDALLIPHASPAALRGMPWDEAASSPDAVVYDSPHPYPPDAVLTEPVSLPGASRVYVAFHEQTRTERTASVTLRWRSAHDGFQHTSERFAGAAAQWPGAGKMPVLEIPADNFELQFESGRGPARWGYRMVVWSRGPPAWCRFSELMLHDSKDADLLCRTLLTRSPRLAAFAANEMTEIALSAAANNPKRAPAAAAVLGRVAACCGDAARPEMSDAVCDMLLRPSEGGTPWEKLLVSNASPKLTMRLMRTPRLAIAAQSLELLLKALVPKHREAAQALLRLLPSLPPGLTPKLLERDDETGLVR</sequence>
<protein>
    <submittedName>
        <fullName evidence="1">Hect e3 ubiquitin</fullName>
    </submittedName>
</protein>
<proteinExistence type="predicted"/>
<reference evidence="2" key="1">
    <citation type="journal article" date="2015" name="PLoS Genet.">
        <title>Genome Sequence and Transcriptome Analyses of Chrysochromulina tobin: Metabolic Tools for Enhanced Algal Fitness in the Prominent Order Prymnesiales (Haptophyceae).</title>
        <authorList>
            <person name="Hovde B.T."/>
            <person name="Deodato C.R."/>
            <person name="Hunsperger H.M."/>
            <person name="Ryken S.A."/>
            <person name="Yost W."/>
            <person name="Jha R.K."/>
            <person name="Patterson J."/>
            <person name="Monnat R.J. Jr."/>
            <person name="Barlow S.B."/>
            <person name="Starkenburg S.R."/>
            <person name="Cattolico R.A."/>
        </authorList>
    </citation>
    <scope>NUCLEOTIDE SEQUENCE</scope>
    <source>
        <strain evidence="2">CCMP291</strain>
    </source>
</reference>
<dbReference type="AlphaFoldDB" id="A0A0M0JWI3"/>
<gene>
    <name evidence="1" type="ORF">Ctob_010922</name>
</gene>
<evidence type="ECO:0000313" key="1">
    <source>
        <dbReference type="EMBL" id="KOO30939.1"/>
    </source>
</evidence>
<organism evidence="1 2">
    <name type="scientific">Chrysochromulina tobinii</name>
    <dbReference type="NCBI Taxonomy" id="1460289"/>
    <lineage>
        <taxon>Eukaryota</taxon>
        <taxon>Haptista</taxon>
        <taxon>Haptophyta</taxon>
        <taxon>Prymnesiophyceae</taxon>
        <taxon>Prymnesiales</taxon>
        <taxon>Chrysochromulinaceae</taxon>
        <taxon>Chrysochromulina</taxon>
    </lineage>
</organism>
<accession>A0A0M0JWI3</accession>
<comment type="caution">
    <text evidence="1">The sequence shown here is derived from an EMBL/GenBank/DDBJ whole genome shotgun (WGS) entry which is preliminary data.</text>
</comment>
<evidence type="ECO:0000313" key="2">
    <source>
        <dbReference type="Proteomes" id="UP000037460"/>
    </source>
</evidence>
<dbReference type="EMBL" id="JWZX01002123">
    <property type="protein sequence ID" value="KOO30939.1"/>
    <property type="molecule type" value="Genomic_DNA"/>
</dbReference>